<sequence>MSLKLNNWNPKHPTSASLPHTATCLQHVSPPLQHASVLLQHAAIPLQHATVPLQRAAPPLQQLLTRSSNDNDRFSLYQQKPGNNTIKAVDGYNSHSQELQQESKPLRSTAVAENQGRPSLTPSSAAKGQEHFSLIFSTTKEPQHAQLWLSSAAKEKKLKFNLAPKERAHTMLRSKSVPKERAHAMLKSNSVPKERAHTMLRANSVPKERAHAMLKSNSVPKERAHTMLRSKSAAKRLEDSPFTATLSAREQDDAPFISPATAVQEYLMTCEDQPGEPDACVPLIAGQKESSV</sequence>
<feature type="compositionally biased region" description="Polar residues" evidence="1">
    <location>
        <begin position="116"/>
        <end position="126"/>
    </location>
</feature>
<dbReference type="EMBL" id="JARKIK010000051">
    <property type="protein sequence ID" value="KAK8734241.1"/>
    <property type="molecule type" value="Genomic_DNA"/>
</dbReference>
<evidence type="ECO:0000256" key="1">
    <source>
        <dbReference type="SAM" id="MobiDB-lite"/>
    </source>
</evidence>
<feature type="region of interest" description="Disordered" evidence="1">
    <location>
        <begin position="94"/>
        <end position="127"/>
    </location>
</feature>
<feature type="compositionally biased region" description="Polar residues" evidence="1">
    <location>
        <begin position="94"/>
        <end position="103"/>
    </location>
</feature>
<proteinExistence type="predicted"/>
<keyword evidence="3" id="KW-1185">Reference proteome</keyword>
<evidence type="ECO:0000313" key="3">
    <source>
        <dbReference type="Proteomes" id="UP001445076"/>
    </source>
</evidence>
<dbReference type="AlphaFoldDB" id="A0AAW0X4Z9"/>
<gene>
    <name evidence="2" type="ORF">OTU49_006080</name>
</gene>
<comment type="caution">
    <text evidence="2">The sequence shown here is derived from an EMBL/GenBank/DDBJ whole genome shotgun (WGS) entry which is preliminary data.</text>
</comment>
<dbReference type="Proteomes" id="UP001445076">
    <property type="component" value="Unassembled WGS sequence"/>
</dbReference>
<reference evidence="2 3" key="1">
    <citation type="journal article" date="2024" name="BMC Genomics">
        <title>Genome assembly of redclaw crayfish (Cherax quadricarinatus) provides insights into its immune adaptation and hypoxia tolerance.</title>
        <authorList>
            <person name="Liu Z."/>
            <person name="Zheng J."/>
            <person name="Li H."/>
            <person name="Fang K."/>
            <person name="Wang S."/>
            <person name="He J."/>
            <person name="Zhou D."/>
            <person name="Weng S."/>
            <person name="Chi M."/>
            <person name="Gu Z."/>
            <person name="He J."/>
            <person name="Li F."/>
            <person name="Wang M."/>
        </authorList>
    </citation>
    <scope>NUCLEOTIDE SEQUENCE [LARGE SCALE GENOMIC DNA]</scope>
    <source>
        <strain evidence="2">ZL_2023a</strain>
    </source>
</reference>
<organism evidence="2 3">
    <name type="scientific">Cherax quadricarinatus</name>
    <name type="common">Australian red claw crayfish</name>
    <dbReference type="NCBI Taxonomy" id="27406"/>
    <lineage>
        <taxon>Eukaryota</taxon>
        <taxon>Metazoa</taxon>
        <taxon>Ecdysozoa</taxon>
        <taxon>Arthropoda</taxon>
        <taxon>Crustacea</taxon>
        <taxon>Multicrustacea</taxon>
        <taxon>Malacostraca</taxon>
        <taxon>Eumalacostraca</taxon>
        <taxon>Eucarida</taxon>
        <taxon>Decapoda</taxon>
        <taxon>Pleocyemata</taxon>
        <taxon>Astacidea</taxon>
        <taxon>Parastacoidea</taxon>
        <taxon>Parastacidae</taxon>
        <taxon>Cherax</taxon>
    </lineage>
</organism>
<evidence type="ECO:0000313" key="2">
    <source>
        <dbReference type="EMBL" id="KAK8734241.1"/>
    </source>
</evidence>
<name>A0AAW0X4Z9_CHEQU</name>
<protein>
    <submittedName>
        <fullName evidence="2">Uncharacterized protein</fullName>
    </submittedName>
</protein>
<accession>A0AAW0X4Z9</accession>